<evidence type="ECO:0000313" key="6">
    <source>
        <dbReference type="EMBL" id="NEN51117.1"/>
    </source>
</evidence>
<keyword evidence="4" id="KW-0472">Membrane</keyword>
<dbReference type="GO" id="GO:0006508">
    <property type="term" value="P:proteolysis"/>
    <property type="evidence" value="ECO:0007669"/>
    <property type="project" value="UniProtKB-KW"/>
</dbReference>
<dbReference type="Pfam" id="PF13365">
    <property type="entry name" value="Trypsin_2"/>
    <property type="match status" value="1"/>
</dbReference>
<dbReference type="PANTHER" id="PTHR43343:SF3">
    <property type="entry name" value="PROTEASE DO-LIKE 8, CHLOROPLASTIC"/>
    <property type="match status" value="1"/>
</dbReference>
<dbReference type="GO" id="GO:0004252">
    <property type="term" value="F:serine-type endopeptidase activity"/>
    <property type="evidence" value="ECO:0007669"/>
    <property type="project" value="InterPro"/>
</dbReference>
<dbReference type="InterPro" id="IPR001940">
    <property type="entry name" value="Peptidase_S1C"/>
</dbReference>
<evidence type="ECO:0000256" key="3">
    <source>
        <dbReference type="SAM" id="MobiDB-lite"/>
    </source>
</evidence>
<dbReference type="InterPro" id="IPR051201">
    <property type="entry name" value="Chloro_Bact_Ser_Proteases"/>
</dbReference>
<evidence type="ECO:0000256" key="1">
    <source>
        <dbReference type="ARBA" id="ARBA00022670"/>
    </source>
</evidence>
<dbReference type="InterPro" id="IPR009003">
    <property type="entry name" value="Peptidase_S1_PA"/>
</dbReference>
<protein>
    <submittedName>
        <fullName evidence="6">PDZ domain-containing protein</fullName>
    </submittedName>
</protein>
<feature type="region of interest" description="Disordered" evidence="3">
    <location>
        <begin position="1"/>
        <end position="33"/>
    </location>
</feature>
<sequence length="407" mass="39172">MNDETTPLPDAPPAPTATTAPTATPEPTPRRRRGLRTLATGAVGALGIAAGVVIGVQTSGGANAATLTPSAATEPAVTFGRGPGSYGTYGTYGTAPGYGSSSSTALAAGTATADQVVGVVDIVTELGYSGGEAAGTGMVLTSDGEVLTNNHVVDGATSITVTVLSTGEQYTATVVATVPSADVAVLQLTDAAGLDTVQVDADGVEVGEAVTAVGNAGGDPSSTSAADGTVTALDQSITATSESGTDAERLSGLIETDADVQAGDSGGPLFDADGEVVGMDTAASSGGAVQSYAIPIATAMDLVEQVRDGVDDVTVHQGLPAFLGVSVADGSSGATIAGVVSDGPADQAGIGAGDVVTAVGGTPVDSATDLTTALAAQDPGDEVEVTWTDTTGTSQSATVTLVAGPAD</sequence>
<feature type="compositionally biased region" description="Low complexity" evidence="3">
    <location>
        <begin position="16"/>
        <end position="25"/>
    </location>
</feature>
<keyword evidence="1" id="KW-0645">Protease</keyword>
<dbReference type="PANTHER" id="PTHR43343">
    <property type="entry name" value="PEPTIDASE S12"/>
    <property type="match status" value="1"/>
</dbReference>
<feature type="domain" description="PDZ" evidence="5">
    <location>
        <begin position="312"/>
        <end position="391"/>
    </location>
</feature>
<evidence type="ECO:0000256" key="4">
    <source>
        <dbReference type="SAM" id="Phobius"/>
    </source>
</evidence>
<dbReference type="Proteomes" id="UP000471152">
    <property type="component" value="Unassembled WGS sequence"/>
</dbReference>
<dbReference type="InterPro" id="IPR001478">
    <property type="entry name" value="PDZ"/>
</dbReference>
<proteinExistence type="predicted"/>
<dbReference type="InterPro" id="IPR036034">
    <property type="entry name" value="PDZ_sf"/>
</dbReference>
<dbReference type="SUPFAM" id="SSF50156">
    <property type="entry name" value="PDZ domain-like"/>
    <property type="match status" value="1"/>
</dbReference>
<gene>
    <name evidence="6" type="ORF">G3R41_09225</name>
</gene>
<feature type="transmembrane region" description="Helical" evidence="4">
    <location>
        <begin position="38"/>
        <end position="56"/>
    </location>
</feature>
<organism evidence="6 7">
    <name type="scientific">Modestobacter muralis</name>
    <dbReference type="NCBI Taxonomy" id="1608614"/>
    <lineage>
        <taxon>Bacteria</taxon>
        <taxon>Bacillati</taxon>
        <taxon>Actinomycetota</taxon>
        <taxon>Actinomycetes</taxon>
        <taxon>Geodermatophilales</taxon>
        <taxon>Geodermatophilaceae</taxon>
        <taxon>Modestobacter</taxon>
    </lineage>
</organism>
<dbReference type="Gene3D" id="2.40.10.120">
    <property type="match status" value="1"/>
</dbReference>
<keyword evidence="4" id="KW-1133">Transmembrane helix</keyword>
<dbReference type="SUPFAM" id="SSF50494">
    <property type="entry name" value="Trypsin-like serine proteases"/>
    <property type="match status" value="1"/>
</dbReference>
<reference evidence="6 7" key="1">
    <citation type="submission" date="2020-02" db="EMBL/GenBank/DDBJ databases">
        <title>The WGS of Modestobacter muralis DSM 100205.</title>
        <authorList>
            <person name="Jiang Z."/>
        </authorList>
    </citation>
    <scope>NUCLEOTIDE SEQUENCE [LARGE SCALE GENOMIC DNA]</scope>
    <source>
        <strain evidence="6 7">DSM 100205</strain>
    </source>
</reference>
<dbReference type="PRINTS" id="PR00834">
    <property type="entry name" value="PROTEASES2C"/>
</dbReference>
<dbReference type="Pfam" id="PF13180">
    <property type="entry name" value="PDZ_2"/>
    <property type="match status" value="1"/>
</dbReference>
<comment type="caution">
    <text evidence="6">The sequence shown here is derived from an EMBL/GenBank/DDBJ whole genome shotgun (WGS) entry which is preliminary data.</text>
</comment>
<name>A0A6P0H5R0_9ACTN</name>
<evidence type="ECO:0000259" key="5">
    <source>
        <dbReference type="PROSITE" id="PS50106"/>
    </source>
</evidence>
<dbReference type="PROSITE" id="PS50106">
    <property type="entry name" value="PDZ"/>
    <property type="match status" value="1"/>
</dbReference>
<evidence type="ECO:0000313" key="7">
    <source>
        <dbReference type="Proteomes" id="UP000471152"/>
    </source>
</evidence>
<dbReference type="EMBL" id="JAAGWB010000018">
    <property type="protein sequence ID" value="NEN51117.1"/>
    <property type="molecule type" value="Genomic_DNA"/>
</dbReference>
<accession>A0A6P0H5R0</accession>
<evidence type="ECO:0000256" key="2">
    <source>
        <dbReference type="ARBA" id="ARBA00022801"/>
    </source>
</evidence>
<keyword evidence="4" id="KW-0812">Transmembrane</keyword>
<dbReference type="AlphaFoldDB" id="A0A6P0H5R0"/>
<dbReference type="RefSeq" id="WP_163610804.1">
    <property type="nucleotide sequence ID" value="NZ_JAAGWB010000018.1"/>
</dbReference>
<dbReference type="SMART" id="SM00228">
    <property type="entry name" value="PDZ"/>
    <property type="match status" value="1"/>
</dbReference>
<keyword evidence="2" id="KW-0378">Hydrolase</keyword>
<dbReference type="Gene3D" id="2.30.42.10">
    <property type="match status" value="1"/>
</dbReference>